<dbReference type="InterPro" id="IPR015943">
    <property type="entry name" value="WD40/YVTN_repeat-like_dom_sf"/>
</dbReference>
<dbReference type="InterPro" id="IPR020472">
    <property type="entry name" value="WD40_PAC1"/>
</dbReference>
<dbReference type="SUPFAM" id="SSF50978">
    <property type="entry name" value="WD40 repeat-like"/>
    <property type="match status" value="1"/>
</dbReference>
<dbReference type="KEGG" id="nhu:H0264_20005"/>
<dbReference type="PRINTS" id="PR00320">
    <property type="entry name" value="GPROTEINBRPT"/>
</dbReference>
<evidence type="ECO:0000259" key="5">
    <source>
        <dbReference type="PROSITE" id="PS50011"/>
    </source>
</evidence>
<evidence type="ECO:0000256" key="1">
    <source>
        <dbReference type="ARBA" id="ARBA00022574"/>
    </source>
</evidence>
<name>A0A7D6ZGX4_9NOCA</name>
<dbReference type="InterPro" id="IPR011009">
    <property type="entry name" value="Kinase-like_dom_sf"/>
</dbReference>
<keyword evidence="1 3" id="KW-0853">WD repeat</keyword>
<dbReference type="Gene3D" id="1.10.510.10">
    <property type="entry name" value="Transferase(Phosphotransferase) domain 1"/>
    <property type="match status" value="1"/>
</dbReference>
<gene>
    <name evidence="6" type="ORF">H0264_20005</name>
</gene>
<dbReference type="CDD" id="cd14014">
    <property type="entry name" value="STKc_PknB_like"/>
    <property type="match status" value="1"/>
</dbReference>
<dbReference type="Proteomes" id="UP000515512">
    <property type="component" value="Chromosome"/>
</dbReference>
<feature type="repeat" description="WD" evidence="3">
    <location>
        <begin position="682"/>
        <end position="717"/>
    </location>
</feature>
<reference evidence="6 7" key="1">
    <citation type="submission" date="2020-07" db="EMBL/GenBank/DDBJ databases">
        <authorList>
            <person name="Zhuang K."/>
            <person name="Ran Y."/>
        </authorList>
    </citation>
    <scope>NUCLEOTIDE SEQUENCE [LARGE SCALE GENOMIC DNA]</scope>
    <source>
        <strain evidence="6 7">WCH-YHL-001</strain>
    </source>
</reference>
<dbReference type="PROSITE" id="PS50294">
    <property type="entry name" value="WD_REPEATS_REGION"/>
    <property type="match status" value="6"/>
</dbReference>
<dbReference type="PROSITE" id="PS50011">
    <property type="entry name" value="PROTEIN_KINASE_DOM"/>
    <property type="match status" value="1"/>
</dbReference>
<feature type="repeat" description="WD" evidence="3">
    <location>
        <begin position="639"/>
        <end position="680"/>
    </location>
</feature>
<feature type="region of interest" description="Disordered" evidence="4">
    <location>
        <begin position="253"/>
        <end position="312"/>
    </location>
</feature>
<dbReference type="PANTHER" id="PTHR19879:SF9">
    <property type="entry name" value="TRANSCRIPTION INITIATION FACTOR TFIID SUBUNIT 5"/>
    <property type="match status" value="1"/>
</dbReference>
<dbReference type="PANTHER" id="PTHR19879">
    <property type="entry name" value="TRANSCRIPTION INITIATION FACTOR TFIID"/>
    <property type="match status" value="1"/>
</dbReference>
<evidence type="ECO:0000313" key="7">
    <source>
        <dbReference type="Proteomes" id="UP000515512"/>
    </source>
</evidence>
<dbReference type="InterPro" id="IPR008271">
    <property type="entry name" value="Ser/Thr_kinase_AS"/>
</dbReference>
<evidence type="ECO:0000256" key="2">
    <source>
        <dbReference type="ARBA" id="ARBA00022737"/>
    </source>
</evidence>
<feature type="compositionally biased region" description="Pro residues" evidence="4">
    <location>
        <begin position="295"/>
        <end position="305"/>
    </location>
</feature>
<evidence type="ECO:0000313" key="6">
    <source>
        <dbReference type="EMBL" id="QLY27743.1"/>
    </source>
</evidence>
<feature type="compositionally biased region" description="Pro residues" evidence="4">
    <location>
        <begin position="265"/>
        <end position="274"/>
    </location>
</feature>
<feature type="repeat" description="WD" evidence="3">
    <location>
        <begin position="467"/>
        <end position="508"/>
    </location>
</feature>
<dbReference type="Gene3D" id="2.130.10.10">
    <property type="entry name" value="YVTN repeat-like/Quinoprotein amine dehydrogenase"/>
    <property type="match status" value="3"/>
</dbReference>
<dbReference type="InterPro" id="IPR036322">
    <property type="entry name" value="WD40_repeat_dom_sf"/>
</dbReference>
<feature type="domain" description="Protein kinase" evidence="5">
    <location>
        <begin position="1"/>
        <end position="251"/>
    </location>
</feature>
<dbReference type="InterPro" id="IPR001680">
    <property type="entry name" value="WD40_rpt"/>
</dbReference>
<dbReference type="GO" id="GO:0004672">
    <property type="term" value="F:protein kinase activity"/>
    <property type="evidence" value="ECO:0007669"/>
    <property type="project" value="InterPro"/>
</dbReference>
<organism evidence="6 7">
    <name type="scientific">Nocardia huaxiensis</name>
    <dbReference type="NCBI Taxonomy" id="2755382"/>
    <lineage>
        <taxon>Bacteria</taxon>
        <taxon>Bacillati</taxon>
        <taxon>Actinomycetota</taxon>
        <taxon>Actinomycetes</taxon>
        <taxon>Mycobacteriales</taxon>
        <taxon>Nocardiaceae</taxon>
        <taxon>Nocardia</taxon>
    </lineage>
</organism>
<feature type="compositionally biased region" description="Pro residues" evidence="4">
    <location>
        <begin position="365"/>
        <end position="378"/>
    </location>
</feature>
<dbReference type="SMART" id="SM00320">
    <property type="entry name" value="WD40"/>
    <property type="match status" value="7"/>
</dbReference>
<dbReference type="InterPro" id="IPR019775">
    <property type="entry name" value="WD40_repeat_CS"/>
</dbReference>
<feature type="repeat" description="WD" evidence="3">
    <location>
        <begin position="596"/>
        <end position="637"/>
    </location>
</feature>
<accession>A0A7D6ZGX4</accession>
<feature type="repeat" description="WD" evidence="3">
    <location>
        <begin position="553"/>
        <end position="594"/>
    </location>
</feature>
<keyword evidence="2" id="KW-0677">Repeat</keyword>
<dbReference type="EMBL" id="CP059399">
    <property type="protein sequence ID" value="QLY27743.1"/>
    <property type="molecule type" value="Genomic_DNA"/>
</dbReference>
<protein>
    <submittedName>
        <fullName evidence="6">Protein kinase</fullName>
    </submittedName>
</protein>
<feature type="repeat" description="WD" evidence="3">
    <location>
        <begin position="424"/>
        <end position="465"/>
    </location>
</feature>
<proteinExistence type="predicted"/>
<dbReference type="PROSITE" id="PS00108">
    <property type="entry name" value="PROTEIN_KINASE_ST"/>
    <property type="match status" value="1"/>
</dbReference>
<dbReference type="PROSITE" id="PS50082">
    <property type="entry name" value="WD_REPEATS_2"/>
    <property type="match status" value="6"/>
</dbReference>
<evidence type="ECO:0000256" key="4">
    <source>
        <dbReference type="SAM" id="MobiDB-lite"/>
    </source>
</evidence>
<keyword evidence="7" id="KW-1185">Reference proteome</keyword>
<sequence>MGSVYLARHPRLPMNVALKILLPELGRDDEARAYFHREADIVARLQHPHIVRVHDRGAEGDHLWIAMDYVNGPDIAQLLRSGPLPPQRTLEIIGQAAQGLDHAHRQGVLHRDVKPANLLTTMGAGRNHVYLTDFGIARTADDPTTVTASVRATFAYAAPELLTGGVLDHRADIYALGATLYRLLTNTVPYPRDTLAAILHAHLTQPPPQPTAVRSDLPPRIDQVIAIAMAKDPADRYPTCLALAHAAHSALQQFGPGSGQQWAPPTRPIEPGPQPDTQSSRDARPPSHPSWPQQRVPPIPQPNPAPTQLNPAVHQPRVAPTQMNPAVHQQYPARPHTNPSQPQPRLPQPYSSRPQPYPILSDPNTQPPPADTSAPPKPRMLSRRRFLIGAAIAVPVAAAAGSIPLLAGRDGSSGPQGARLRAVLSGHTGLVHAVAFSPDGKTLATASFDNTARLWNVEAQAQQGEPLTGHSDRVRSVAFSPDGTLLATTSADTTARIWEVSTGYQSGDTLTEGSVSINGIAFSPDGTLLAIAASDSTVHFRSAKTRTASGNSLTGHNGAVAAVAFSPDGTTVATASFDTTLRLWDLRTRQSISDPLTGHTDRVRTIAFNSDGTLLATNSADATARLWDVRTRKQLGEPITGHTAGIRSVAFSPDGRTLVTTSDDRTARLWDIESRAQIGEPLTGHTDAVYAAAFSPDGSLLATTSSDKTIRLWTVSR</sequence>
<dbReference type="Pfam" id="PF00069">
    <property type="entry name" value="Pkinase"/>
    <property type="match status" value="1"/>
</dbReference>
<dbReference type="AlphaFoldDB" id="A0A7D6ZGX4"/>
<dbReference type="SUPFAM" id="SSF56112">
    <property type="entry name" value="Protein kinase-like (PK-like)"/>
    <property type="match status" value="1"/>
</dbReference>
<dbReference type="GO" id="GO:0005524">
    <property type="term" value="F:ATP binding"/>
    <property type="evidence" value="ECO:0007669"/>
    <property type="project" value="InterPro"/>
</dbReference>
<evidence type="ECO:0000256" key="3">
    <source>
        <dbReference type="PROSITE-ProRule" id="PRU00221"/>
    </source>
</evidence>
<dbReference type="Gene3D" id="3.30.200.20">
    <property type="entry name" value="Phosphorylase Kinase, domain 1"/>
    <property type="match status" value="1"/>
</dbReference>
<dbReference type="PROSITE" id="PS00678">
    <property type="entry name" value="WD_REPEATS_1"/>
    <property type="match status" value="4"/>
</dbReference>
<dbReference type="CDD" id="cd00200">
    <property type="entry name" value="WD40"/>
    <property type="match status" value="1"/>
</dbReference>
<keyword evidence="6" id="KW-0418">Kinase</keyword>
<dbReference type="SMART" id="SM00220">
    <property type="entry name" value="S_TKc"/>
    <property type="match status" value="1"/>
</dbReference>
<keyword evidence="6" id="KW-0808">Transferase</keyword>
<dbReference type="InterPro" id="IPR000719">
    <property type="entry name" value="Prot_kinase_dom"/>
</dbReference>
<dbReference type="Pfam" id="PF00400">
    <property type="entry name" value="WD40"/>
    <property type="match status" value="7"/>
</dbReference>
<feature type="region of interest" description="Disordered" evidence="4">
    <location>
        <begin position="329"/>
        <end position="378"/>
    </location>
</feature>